<dbReference type="FunFam" id="1.20.1420.30:FF:000024">
    <property type="entry name" value="Calcium/proton exchanger, variant"/>
    <property type="match status" value="1"/>
</dbReference>
<feature type="transmembrane region" description="Helical" evidence="9">
    <location>
        <begin position="430"/>
        <end position="456"/>
    </location>
</feature>
<keyword evidence="4 9" id="KW-0812">Transmembrane</keyword>
<dbReference type="InterPro" id="IPR004713">
    <property type="entry name" value="CaH_exchang"/>
</dbReference>
<dbReference type="PANTHER" id="PTHR31503">
    <property type="entry name" value="VACUOLAR CALCIUM ION TRANSPORTER"/>
    <property type="match status" value="1"/>
</dbReference>
<feature type="transmembrane region" description="Helical" evidence="9">
    <location>
        <begin position="182"/>
        <end position="205"/>
    </location>
</feature>
<evidence type="ECO:0000259" key="10">
    <source>
        <dbReference type="Pfam" id="PF01699"/>
    </source>
</evidence>
<feature type="transmembrane region" description="Helical" evidence="9">
    <location>
        <begin position="226"/>
        <end position="246"/>
    </location>
</feature>
<feature type="transmembrane region" description="Helical" evidence="9">
    <location>
        <begin position="490"/>
        <end position="510"/>
    </location>
</feature>
<evidence type="ECO:0000256" key="6">
    <source>
        <dbReference type="ARBA" id="ARBA00023065"/>
    </source>
</evidence>
<keyword evidence="5 9" id="KW-1133">Transmembrane helix</keyword>
<feature type="domain" description="Sodium/calcium exchanger membrane region" evidence="10">
    <location>
        <begin position="366"/>
        <end position="508"/>
    </location>
</feature>
<comment type="subcellular location">
    <subcellularLocation>
        <location evidence="1">Endomembrane system</location>
        <topology evidence="1">Multi-pass membrane protein</topology>
    </subcellularLocation>
</comment>
<evidence type="ECO:0000256" key="2">
    <source>
        <dbReference type="ARBA" id="ARBA00008170"/>
    </source>
</evidence>
<keyword evidence="6" id="KW-0406">Ion transport</keyword>
<dbReference type="GO" id="GO:0015369">
    <property type="term" value="F:calcium:proton antiporter activity"/>
    <property type="evidence" value="ECO:0007669"/>
    <property type="project" value="TreeGrafter"/>
</dbReference>
<evidence type="ECO:0000313" key="12">
    <source>
        <dbReference type="Proteomes" id="UP000076738"/>
    </source>
</evidence>
<evidence type="ECO:0000313" key="11">
    <source>
        <dbReference type="EMBL" id="KZO97331.1"/>
    </source>
</evidence>
<feature type="transmembrane region" description="Helical" evidence="9">
    <location>
        <begin position="360"/>
        <end position="380"/>
    </location>
</feature>
<feature type="transmembrane region" description="Helical" evidence="9">
    <location>
        <begin position="99"/>
        <end position="116"/>
    </location>
</feature>
<dbReference type="AlphaFoldDB" id="A0A167N488"/>
<dbReference type="GO" id="GO:0012505">
    <property type="term" value="C:endomembrane system"/>
    <property type="evidence" value="ECO:0007669"/>
    <property type="project" value="UniProtKB-SubCell"/>
</dbReference>
<dbReference type="GO" id="GO:0000329">
    <property type="term" value="C:fungal-type vacuole membrane"/>
    <property type="evidence" value="ECO:0007669"/>
    <property type="project" value="TreeGrafter"/>
</dbReference>
<gene>
    <name evidence="11" type="ORF">CALVIDRAFT_597642</name>
</gene>
<sequence length="524" mass="57025">MFDVGQTSTSCEGGSTKAVVAIPQRHGDKIDRNSPTTSELSFSSTLTEKVTGLEGEIAQLRADFKSLLPAPQEHRPKKAPANDWTPTTRSSLIEIVRCSPLNVLLAFIPIGWALYFTNQSGLAIFVTTFISIIPLAQLIGYGTEELALRVGPTLGGLLNATLGNAVELIVAIIALAQCKLTIVQSSLMGSILSNLLLVLGMCFFCGGTRFADQAFKQVQSQMHSTLLVLSVIAVLLPGAFHFAVLWRNQADNNTSDDVSNLVQSSAILKMSRGVAVILLVIYGCYLFFTLYSHEQFLQMEDGEKSTPYPMGMKRIHWPRPLHWGRRPALPVTDSQRDPEQAEVTSTASLPEEEEEEVRKLTLPVTVGLLVIVTVLVGVTSEFLVDSIDSVVATGALSEEWVGLILIPIIGNAAEHVSAVTVAIKDKVDLAINIAVGSSIQIAVFLIPFITVIAWIMGKNLTMLFDPFESISLFLAVMVVSYTVQDGRSNWLEGMVLMCVYVILALCFFFYPGYDPTTFLGITCT</sequence>
<feature type="domain" description="Sodium/calcium exchanger membrane region" evidence="10">
    <location>
        <begin position="121"/>
        <end position="290"/>
    </location>
</feature>
<protein>
    <submittedName>
        <fullName evidence="11">Calcium/proton exchanger</fullName>
    </submittedName>
</protein>
<dbReference type="STRING" id="1330018.A0A167N488"/>
<evidence type="ECO:0000256" key="5">
    <source>
        <dbReference type="ARBA" id="ARBA00022989"/>
    </source>
</evidence>
<dbReference type="OrthoDB" id="1699231at2759"/>
<accession>A0A167N488</accession>
<dbReference type="Proteomes" id="UP000076738">
    <property type="component" value="Unassembled WGS sequence"/>
</dbReference>
<reference evidence="11 12" key="1">
    <citation type="journal article" date="2016" name="Mol. Biol. Evol.">
        <title>Comparative Genomics of Early-Diverging Mushroom-Forming Fungi Provides Insights into the Origins of Lignocellulose Decay Capabilities.</title>
        <authorList>
            <person name="Nagy L.G."/>
            <person name="Riley R."/>
            <person name="Tritt A."/>
            <person name="Adam C."/>
            <person name="Daum C."/>
            <person name="Floudas D."/>
            <person name="Sun H."/>
            <person name="Yadav J.S."/>
            <person name="Pangilinan J."/>
            <person name="Larsson K.H."/>
            <person name="Matsuura K."/>
            <person name="Barry K."/>
            <person name="Labutti K."/>
            <person name="Kuo R."/>
            <person name="Ohm R.A."/>
            <person name="Bhattacharya S.S."/>
            <person name="Shirouzu T."/>
            <person name="Yoshinaga Y."/>
            <person name="Martin F.M."/>
            <person name="Grigoriev I.V."/>
            <person name="Hibbett D.S."/>
        </authorList>
    </citation>
    <scope>NUCLEOTIDE SEQUENCE [LARGE SCALE GENOMIC DNA]</scope>
    <source>
        <strain evidence="11 12">TUFC12733</strain>
    </source>
</reference>
<evidence type="ECO:0000256" key="7">
    <source>
        <dbReference type="ARBA" id="ARBA00023136"/>
    </source>
</evidence>
<name>A0A167N488_CALVF</name>
<feature type="transmembrane region" description="Helical" evidence="9">
    <location>
        <begin position="266"/>
        <end position="288"/>
    </location>
</feature>
<evidence type="ECO:0000256" key="3">
    <source>
        <dbReference type="ARBA" id="ARBA00022448"/>
    </source>
</evidence>
<feature type="region of interest" description="Disordered" evidence="8">
    <location>
        <begin position="328"/>
        <end position="354"/>
    </location>
</feature>
<comment type="similarity">
    <text evidence="2">Belongs to the Ca(2+):cation antiporter (CaCA) (TC 2.A.19) family.</text>
</comment>
<evidence type="ECO:0000256" key="1">
    <source>
        <dbReference type="ARBA" id="ARBA00004127"/>
    </source>
</evidence>
<keyword evidence="3" id="KW-0813">Transport</keyword>
<evidence type="ECO:0000256" key="4">
    <source>
        <dbReference type="ARBA" id="ARBA00022692"/>
    </source>
</evidence>
<dbReference type="Gene3D" id="1.20.1420.30">
    <property type="entry name" value="NCX, central ion-binding region"/>
    <property type="match status" value="2"/>
</dbReference>
<feature type="transmembrane region" description="Helical" evidence="9">
    <location>
        <begin position="462"/>
        <end position="483"/>
    </location>
</feature>
<keyword evidence="12" id="KW-1185">Reference proteome</keyword>
<evidence type="ECO:0000256" key="9">
    <source>
        <dbReference type="SAM" id="Phobius"/>
    </source>
</evidence>
<dbReference type="Pfam" id="PF01699">
    <property type="entry name" value="Na_Ca_ex"/>
    <property type="match status" value="2"/>
</dbReference>
<dbReference type="InterPro" id="IPR004837">
    <property type="entry name" value="NaCa_Exmemb"/>
</dbReference>
<feature type="transmembrane region" description="Helical" evidence="9">
    <location>
        <begin position="154"/>
        <end position="176"/>
    </location>
</feature>
<dbReference type="InterPro" id="IPR044880">
    <property type="entry name" value="NCX_ion-bd_dom_sf"/>
</dbReference>
<evidence type="ECO:0000256" key="8">
    <source>
        <dbReference type="SAM" id="MobiDB-lite"/>
    </source>
</evidence>
<keyword evidence="7 9" id="KW-0472">Membrane</keyword>
<feature type="transmembrane region" description="Helical" evidence="9">
    <location>
        <begin position="122"/>
        <end position="142"/>
    </location>
</feature>
<dbReference type="EMBL" id="KV417280">
    <property type="protein sequence ID" value="KZO97331.1"/>
    <property type="molecule type" value="Genomic_DNA"/>
</dbReference>
<feature type="transmembrane region" description="Helical" evidence="9">
    <location>
        <begin position="400"/>
        <end position="423"/>
    </location>
</feature>
<dbReference type="GO" id="GO:0006874">
    <property type="term" value="P:intracellular calcium ion homeostasis"/>
    <property type="evidence" value="ECO:0007669"/>
    <property type="project" value="TreeGrafter"/>
</dbReference>
<proteinExistence type="inferred from homology"/>
<dbReference type="PANTHER" id="PTHR31503:SF20">
    <property type="entry name" value="CA(2+)_H(+) EXCHANGER, PUTATIVE (EUROFUNG)-RELATED"/>
    <property type="match status" value="1"/>
</dbReference>
<organism evidence="11 12">
    <name type="scientific">Calocera viscosa (strain TUFC12733)</name>
    <dbReference type="NCBI Taxonomy" id="1330018"/>
    <lineage>
        <taxon>Eukaryota</taxon>
        <taxon>Fungi</taxon>
        <taxon>Dikarya</taxon>
        <taxon>Basidiomycota</taxon>
        <taxon>Agaricomycotina</taxon>
        <taxon>Dacrymycetes</taxon>
        <taxon>Dacrymycetales</taxon>
        <taxon>Dacrymycetaceae</taxon>
        <taxon>Calocera</taxon>
    </lineage>
</organism>